<evidence type="ECO:0000256" key="5">
    <source>
        <dbReference type="ARBA" id="ARBA00022475"/>
    </source>
</evidence>
<evidence type="ECO:0000313" key="13">
    <source>
        <dbReference type="EMBL" id="RDU22417.1"/>
    </source>
</evidence>
<keyword evidence="14" id="KW-1185">Reference proteome</keyword>
<organism evidence="13 14">
    <name type="scientific">Anaerosacchariphilus polymeriproducens</name>
    <dbReference type="NCBI Taxonomy" id="1812858"/>
    <lineage>
        <taxon>Bacteria</taxon>
        <taxon>Bacillati</taxon>
        <taxon>Bacillota</taxon>
        <taxon>Clostridia</taxon>
        <taxon>Lachnospirales</taxon>
        <taxon>Lachnospiraceae</taxon>
        <taxon>Anaerosacchariphilus</taxon>
    </lineage>
</organism>
<feature type="transmembrane region" description="Helical" evidence="12">
    <location>
        <begin position="218"/>
        <end position="235"/>
    </location>
</feature>
<dbReference type="GO" id="GO:0005886">
    <property type="term" value="C:plasma membrane"/>
    <property type="evidence" value="ECO:0007669"/>
    <property type="project" value="UniProtKB-SubCell"/>
</dbReference>
<evidence type="ECO:0000256" key="3">
    <source>
        <dbReference type="ARBA" id="ARBA00021622"/>
    </source>
</evidence>
<dbReference type="PANTHER" id="PTHR30531">
    <property type="entry name" value="FLAGELLAR BIOSYNTHETIC PROTEIN FLHB"/>
    <property type="match status" value="1"/>
</dbReference>
<evidence type="ECO:0000256" key="9">
    <source>
        <dbReference type="ARBA" id="ARBA00022989"/>
    </source>
</evidence>
<dbReference type="EMBL" id="QRCT01000049">
    <property type="protein sequence ID" value="RDU22417.1"/>
    <property type="molecule type" value="Genomic_DNA"/>
</dbReference>
<evidence type="ECO:0000256" key="8">
    <source>
        <dbReference type="ARBA" id="ARBA00022927"/>
    </source>
</evidence>
<proteinExistence type="inferred from homology"/>
<keyword evidence="13" id="KW-0282">Flagellum</keyword>
<keyword evidence="10 12" id="KW-0472">Membrane</keyword>
<feature type="transmembrane region" description="Helical" evidence="12">
    <location>
        <begin position="193"/>
        <end position="212"/>
    </location>
</feature>
<evidence type="ECO:0000256" key="7">
    <source>
        <dbReference type="ARBA" id="ARBA00022795"/>
    </source>
</evidence>
<keyword evidence="13" id="KW-0969">Cilium</keyword>
<keyword evidence="13" id="KW-0966">Cell projection</keyword>
<dbReference type="FunFam" id="3.40.1690.10:FF:000001">
    <property type="entry name" value="Flagellar biosynthetic protein FlhB"/>
    <property type="match status" value="1"/>
</dbReference>
<reference evidence="13 14" key="1">
    <citation type="submission" date="2018-07" db="EMBL/GenBank/DDBJ databases">
        <title>Anaerosacharophilus polymeroproducens gen. nov. sp. nov., an anaerobic bacterium isolated from salt field.</title>
        <authorList>
            <person name="Kim W."/>
            <person name="Yang S.-H."/>
            <person name="Oh J."/>
            <person name="Lee J.-H."/>
            <person name="Kwon K.K."/>
        </authorList>
    </citation>
    <scope>NUCLEOTIDE SEQUENCE [LARGE SCALE GENOMIC DNA]</scope>
    <source>
        <strain evidence="13 14">MCWD5</strain>
    </source>
</reference>
<accession>A0A371AS76</accession>
<keyword evidence="8 12" id="KW-0653">Protein transport</keyword>
<keyword evidence="4 12" id="KW-0813">Transport</keyword>
<evidence type="ECO:0000256" key="6">
    <source>
        <dbReference type="ARBA" id="ARBA00022692"/>
    </source>
</evidence>
<dbReference type="InterPro" id="IPR029025">
    <property type="entry name" value="T3SS_substrate_exporter_C"/>
</dbReference>
<keyword evidence="11 12" id="KW-1006">Bacterial flagellum protein export</keyword>
<dbReference type="PRINTS" id="PR00950">
    <property type="entry name" value="TYPE3IMSPROT"/>
</dbReference>
<feature type="transmembrane region" description="Helical" evidence="12">
    <location>
        <begin position="48"/>
        <end position="68"/>
    </location>
</feature>
<dbReference type="RefSeq" id="WP_115482827.1">
    <property type="nucleotide sequence ID" value="NZ_QRCT01000049.1"/>
</dbReference>
<evidence type="ECO:0000256" key="10">
    <source>
        <dbReference type="ARBA" id="ARBA00023136"/>
    </source>
</evidence>
<keyword evidence="9 12" id="KW-1133">Transmembrane helix</keyword>
<keyword evidence="5 12" id="KW-1003">Cell membrane</keyword>
<gene>
    <name evidence="12 13" type="primary">flhB</name>
    <name evidence="13" type="ORF">DWV06_14070</name>
</gene>
<dbReference type="Gene3D" id="6.10.250.2080">
    <property type="match status" value="1"/>
</dbReference>
<dbReference type="NCBIfam" id="TIGR00328">
    <property type="entry name" value="flhB"/>
    <property type="match status" value="1"/>
</dbReference>
<dbReference type="AlphaFoldDB" id="A0A371AS76"/>
<dbReference type="PANTHER" id="PTHR30531:SF12">
    <property type="entry name" value="FLAGELLAR BIOSYNTHETIC PROTEIN FLHB"/>
    <property type="match status" value="1"/>
</dbReference>
<keyword evidence="7 12" id="KW-1005">Bacterial flagellum biogenesis</keyword>
<evidence type="ECO:0000256" key="4">
    <source>
        <dbReference type="ARBA" id="ARBA00022448"/>
    </source>
</evidence>
<sequence length="373" mass="42030">MENKYFYLSYNLQYFAKDGPGGEKTEPATGKKLKEAREEGQVAKSNELTSAIGLVSLFIILKFFISYIGTNLISTFELIYGKIPDIVKEGSKEFNWQTATTLQSTVLIKILMIVAPVFIISLVVAVIVNLLQVKWKLTTKPLKPKLSKLNPMSGFKKILSKQSIFELVKSIGKIILIAYVSLSVLKEKQDQIFILYDIPLFQAIQLIGSIAIDIGLKISLVYIIVGIADYIFNFIKFKNDMKMTKQEVKDEFKNTEGNPEIKGRQKSKMREVSRQRMMQDVPKADVIITNPTHLSVAVMYDSDSLKAPLVVAKGEDYLALKIREIAKENDVEIVENKPLARMLYANVEVGGEVPPELYQAVAEVLAFVYNLKK</sequence>
<evidence type="ECO:0000256" key="2">
    <source>
        <dbReference type="ARBA" id="ARBA00010690"/>
    </source>
</evidence>
<keyword evidence="6 12" id="KW-0812">Transmembrane</keyword>
<dbReference type="SUPFAM" id="SSF160544">
    <property type="entry name" value="EscU C-terminal domain-like"/>
    <property type="match status" value="1"/>
</dbReference>
<evidence type="ECO:0000256" key="1">
    <source>
        <dbReference type="ARBA" id="ARBA00004651"/>
    </source>
</evidence>
<protein>
    <recommendedName>
        <fullName evidence="3 12">Flagellar biosynthetic protein FlhB</fullName>
    </recommendedName>
</protein>
<dbReference type="Gene3D" id="3.40.1690.10">
    <property type="entry name" value="secretion proteins EscU"/>
    <property type="match status" value="1"/>
</dbReference>
<comment type="caution">
    <text evidence="13">The sequence shown here is derived from an EMBL/GenBank/DDBJ whole genome shotgun (WGS) entry which is preliminary data.</text>
</comment>
<feature type="transmembrane region" description="Helical" evidence="12">
    <location>
        <begin position="106"/>
        <end position="131"/>
    </location>
</feature>
<name>A0A371AS76_9FIRM</name>
<dbReference type="Proteomes" id="UP000255036">
    <property type="component" value="Unassembled WGS sequence"/>
</dbReference>
<evidence type="ECO:0000256" key="12">
    <source>
        <dbReference type="RuleBase" id="RU364091"/>
    </source>
</evidence>
<evidence type="ECO:0000313" key="14">
    <source>
        <dbReference type="Proteomes" id="UP000255036"/>
    </source>
</evidence>
<dbReference type="Pfam" id="PF01312">
    <property type="entry name" value="Bac_export_2"/>
    <property type="match status" value="1"/>
</dbReference>
<comment type="function">
    <text evidence="12">Required for formation of the rod structure in the basal body of the flagellar apparatus. Together with FliI and FliH, may constitute the export apparatus of flagellin.</text>
</comment>
<dbReference type="GO" id="GO:0009306">
    <property type="term" value="P:protein secretion"/>
    <property type="evidence" value="ECO:0007669"/>
    <property type="project" value="InterPro"/>
</dbReference>
<comment type="similarity">
    <text evidence="2 12">Belongs to the type III secretion exporter family.</text>
</comment>
<evidence type="ECO:0000256" key="11">
    <source>
        <dbReference type="ARBA" id="ARBA00023225"/>
    </source>
</evidence>
<dbReference type="OrthoDB" id="9807950at2"/>
<dbReference type="InterPro" id="IPR006136">
    <property type="entry name" value="FlhB"/>
</dbReference>
<comment type="subcellular location">
    <subcellularLocation>
        <location evidence="1">Cell membrane</location>
        <topology evidence="1">Multi-pass membrane protein</topology>
    </subcellularLocation>
</comment>
<dbReference type="GO" id="GO:0044780">
    <property type="term" value="P:bacterial-type flagellum assembly"/>
    <property type="evidence" value="ECO:0007669"/>
    <property type="project" value="InterPro"/>
</dbReference>
<dbReference type="InterPro" id="IPR006135">
    <property type="entry name" value="T3SS_substrate_exporter"/>
</dbReference>